<gene>
    <name evidence="2" type="ORF">EOD73_00605</name>
</gene>
<dbReference type="Proteomes" id="UP000288587">
    <property type="component" value="Unassembled WGS sequence"/>
</dbReference>
<sequence>MALRRPTSPLATSPEAGPTARGPSDFERLLHSSDATQRRLAAQSLGATPGAAPALVERLHLERDARVREALFTSVGRLPGADTVRALMPLLRSEDVSLRNGAIEALSGMPEWVAPHILQMLEDADPDVRVFTVNMMSDLRHAQVPDWLHRVLLHEPHVNVVAAALDVLAEVGRAQDLAAIERVRARFPDDPFIDFAATMAAQQIGSP</sequence>
<name>A0A3S2XVI6_9BURK</name>
<dbReference type="InterPro" id="IPR011989">
    <property type="entry name" value="ARM-like"/>
</dbReference>
<reference evidence="2 3" key="1">
    <citation type="submission" date="2019-01" db="EMBL/GenBank/DDBJ databases">
        <authorList>
            <person name="Chen W.-M."/>
        </authorList>
    </citation>
    <scope>NUCLEOTIDE SEQUENCE [LARGE SCALE GENOMIC DNA]</scope>
    <source>
        <strain evidence="2 3">CCP-18</strain>
    </source>
</reference>
<feature type="region of interest" description="Disordered" evidence="1">
    <location>
        <begin position="1"/>
        <end position="24"/>
    </location>
</feature>
<dbReference type="Gene3D" id="1.25.10.10">
    <property type="entry name" value="Leucine-rich Repeat Variant"/>
    <property type="match status" value="1"/>
</dbReference>
<evidence type="ECO:0000256" key="1">
    <source>
        <dbReference type="SAM" id="MobiDB-lite"/>
    </source>
</evidence>
<evidence type="ECO:0000313" key="3">
    <source>
        <dbReference type="Proteomes" id="UP000288587"/>
    </source>
</evidence>
<dbReference type="SUPFAM" id="SSF48371">
    <property type="entry name" value="ARM repeat"/>
    <property type="match status" value="1"/>
</dbReference>
<evidence type="ECO:0000313" key="2">
    <source>
        <dbReference type="EMBL" id="RVT87562.1"/>
    </source>
</evidence>
<dbReference type="RefSeq" id="WP_127679851.1">
    <property type="nucleotide sequence ID" value="NZ_SACM01000001.1"/>
</dbReference>
<proteinExistence type="predicted"/>
<organism evidence="2 3">
    <name type="scientific">Inhella crocodyli</name>
    <dbReference type="NCBI Taxonomy" id="2499851"/>
    <lineage>
        <taxon>Bacteria</taxon>
        <taxon>Pseudomonadati</taxon>
        <taxon>Pseudomonadota</taxon>
        <taxon>Betaproteobacteria</taxon>
        <taxon>Burkholderiales</taxon>
        <taxon>Sphaerotilaceae</taxon>
        <taxon>Inhella</taxon>
    </lineage>
</organism>
<keyword evidence="3" id="KW-1185">Reference proteome</keyword>
<dbReference type="InterPro" id="IPR016024">
    <property type="entry name" value="ARM-type_fold"/>
</dbReference>
<dbReference type="Pfam" id="PF13646">
    <property type="entry name" value="HEAT_2"/>
    <property type="match status" value="2"/>
</dbReference>
<protein>
    <submittedName>
        <fullName evidence="2">HEAT repeat domain-containing protein</fullName>
    </submittedName>
</protein>
<dbReference type="OrthoDB" id="7359267at2"/>
<comment type="caution">
    <text evidence="2">The sequence shown here is derived from an EMBL/GenBank/DDBJ whole genome shotgun (WGS) entry which is preliminary data.</text>
</comment>
<accession>A0A3S2XVI6</accession>
<dbReference type="AlphaFoldDB" id="A0A3S2XVI6"/>
<dbReference type="EMBL" id="SACM01000001">
    <property type="protein sequence ID" value="RVT87562.1"/>
    <property type="molecule type" value="Genomic_DNA"/>
</dbReference>